<keyword evidence="5 7" id="KW-0460">Magnesium</keyword>
<evidence type="ECO:0000256" key="6">
    <source>
        <dbReference type="PIRSR" id="PIRSR604808-1"/>
    </source>
</evidence>
<evidence type="ECO:0000256" key="5">
    <source>
        <dbReference type="ARBA" id="ARBA00022842"/>
    </source>
</evidence>
<dbReference type="EMBL" id="NKDB02000004">
    <property type="protein sequence ID" value="RKJ95204.1"/>
    <property type="molecule type" value="Genomic_DNA"/>
</dbReference>
<evidence type="ECO:0000256" key="2">
    <source>
        <dbReference type="ARBA" id="ARBA00007092"/>
    </source>
</evidence>
<feature type="site" description="Important for catalytic activity" evidence="8">
    <location>
        <position position="220"/>
    </location>
</feature>
<dbReference type="InterPro" id="IPR036691">
    <property type="entry name" value="Endo/exonu/phosph_ase_sf"/>
</dbReference>
<dbReference type="GO" id="GO:0046872">
    <property type="term" value="F:metal ion binding"/>
    <property type="evidence" value="ECO:0007669"/>
    <property type="project" value="UniProtKB-KW"/>
</dbReference>
<proteinExistence type="inferred from homology"/>
<dbReference type="GO" id="GO:0006281">
    <property type="term" value="P:DNA repair"/>
    <property type="evidence" value="ECO:0007669"/>
    <property type="project" value="InterPro"/>
</dbReference>
<dbReference type="InterPro" id="IPR005135">
    <property type="entry name" value="Endo/exonuclease/phosphatase"/>
</dbReference>
<evidence type="ECO:0000256" key="1">
    <source>
        <dbReference type="ARBA" id="ARBA00001936"/>
    </source>
</evidence>
<feature type="binding site" evidence="7">
    <location>
        <position position="250"/>
    </location>
    <ligand>
        <name>Mg(2+)</name>
        <dbReference type="ChEBI" id="CHEBI:18420"/>
        <label>1</label>
    </ligand>
</feature>
<feature type="active site" description="Proton donor/acceptor" evidence="6">
    <location>
        <position position="149"/>
    </location>
</feature>
<dbReference type="Gene3D" id="3.60.10.10">
    <property type="entry name" value="Endonuclease/exonuclease/phosphatase"/>
    <property type="match status" value="1"/>
</dbReference>
<organism evidence="11 12">
    <name type="scientific">Alicycliphilus denitrificans</name>
    <dbReference type="NCBI Taxonomy" id="179636"/>
    <lineage>
        <taxon>Bacteria</taxon>
        <taxon>Pseudomonadati</taxon>
        <taxon>Pseudomonadota</taxon>
        <taxon>Betaproteobacteria</taxon>
        <taxon>Burkholderiales</taxon>
        <taxon>Comamonadaceae</taxon>
        <taxon>Alicycliphilus</taxon>
    </lineage>
</organism>
<feature type="site" description="Interaction with DNA substrate" evidence="8">
    <location>
        <position position="250"/>
    </location>
</feature>
<dbReference type="RefSeq" id="WP_094437713.1">
    <property type="nucleotide sequence ID" value="NZ_NKDB02000004.1"/>
</dbReference>
<keyword evidence="4 11" id="KW-0378">Hydrolase</keyword>
<evidence type="ECO:0000256" key="8">
    <source>
        <dbReference type="PIRSR" id="PIRSR604808-3"/>
    </source>
</evidence>
<dbReference type="NCBIfam" id="TIGR00195">
    <property type="entry name" value="exoDNase_III"/>
    <property type="match status" value="1"/>
</dbReference>
<feature type="domain" description="Endonuclease/exonuclease/phosphatase" evidence="10">
    <location>
        <begin position="4"/>
        <end position="250"/>
    </location>
</feature>
<evidence type="ECO:0000313" key="12">
    <source>
        <dbReference type="Proteomes" id="UP000216225"/>
    </source>
</evidence>
<dbReference type="InterPro" id="IPR004808">
    <property type="entry name" value="AP_endonuc_1"/>
</dbReference>
<feature type="region of interest" description="Disordered" evidence="9">
    <location>
        <begin position="239"/>
        <end position="258"/>
    </location>
</feature>
<keyword evidence="3 7" id="KW-0479">Metal-binding</keyword>
<dbReference type="SUPFAM" id="SSF56219">
    <property type="entry name" value="DNase I-like"/>
    <property type="match status" value="1"/>
</dbReference>
<protein>
    <submittedName>
        <fullName evidence="11">Exodeoxyribonuclease III</fullName>
        <ecNumber evidence="11">3.1.11.2</ecNumber>
    </submittedName>
</protein>
<dbReference type="EC" id="3.1.11.2" evidence="11"/>
<dbReference type="InterPro" id="IPR037493">
    <property type="entry name" value="ExoIII-like"/>
</dbReference>
<dbReference type="InterPro" id="IPR020848">
    <property type="entry name" value="AP_endonuclease_F1_CS"/>
</dbReference>
<dbReference type="AlphaFoldDB" id="A0A420K9C6"/>
<sequence>MQLATWNINSLSVRLPQVLAWLAANPVDAIGLQELKLVDEKFPHDAFEAAGYHAVCFGQKTYNGVAIVSRTPPRDVVRNIPGHDDEQARVIAATLDVEGGPLRMVNCYFVNGQAPGTDKFAYKLQWLAALHDWLRAELAAHPRLALVGDFNVAPEDRDSYDPVGLKDTIHHTVEERQHFRQLLELGLTDAFRMFEQPEKSYSWWDYRQLGFQKNRGLRIDHILVSEALRAGVTACRIDRAPRKNPQPSDHAPVVATLG</sequence>
<dbReference type="Pfam" id="PF03372">
    <property type="entry name" value="Exo_endo_phos"/>
    <property type="match status" value="1"/>
</dbReference>
<dbReference type="PANTHER" id="PTHR43250">
    <property type="entry name" value="EXODEOXYRIBONUCLEASE III"/>
    <property type="match status" value="1"/>
</dbReference>
<feature type="binding site" evidence="7">
    <location>
        <position position="7"/>
    </location>
    <ligand>
        <name>Mg(2+)</name>
        <dbReference type="ChEBI" id="CHEBI:18420"/>
        <label>1</label>
    </ligand>
</feature>
<evidence type="ECO:0000256" key="3">
    <source>
        <dbReference type="ARBA" id="ARBA00022723"/>
    </source>
</evidence>
<feature type="binding site" evidence="7">
    <location>
        <position position="249"/>
    </location>
    <ligand>
        <name>Mg(2+)</name>
        <dbReference type="ChEBI" id="CHEBI:18420"/>
        <label>1</label>
    </ligand>
</feature>
<feature type="binding site" evidence="7">
    <location>
        <position position="149"/>
    </location>
    <ligand>
        <name>Mg(2+)</name>
        <dbReference type="ChEBI" id="CHEBI:18420"/>
        <label>1</label>
    </ligand>
</feature>
<evidence type="ECO:0000259" key="10">
    <source>
        <dbReference type="Pfam" id="PF03372"/>
    </source>
</evidence>
<evidence type="ECO:0000256" key="9">
    <source>
        <dbReference type="SAM" id="MobiDB-lite"/>
    </source>
</evidence>
<dbReference type="Proteomes" id="UP000216225">
    <property type="component" value="Unassembled WGS sequence"/>
</dbReference>
<feature type="active site" evidence="6">
    <location>
        <position position="108"/>
    </location>
</feature>
<dbReference type="NCBIfam" id="TIGR00633">
    <property type="entry name" value="xth"/>
    <property type="match status" value="1"/>
</dbReference>
<feature type="binding site" evidence="7">
    <location>
        <position position="151"/>
    </location>
    <ligand>
        <name>Mg(2+)</name>
        <dbReference type="ChEBI" id="CHEBI:18420"/>
        <label>1</label>
    </ligand>
</feature>
<dbReference type="PANTHER" id="PTHR43250:SF2">
    <property type="entry name" value="EXODEOXYRIBONUCLEASE III"/>
    <property type="match status" value="1"/>
</dbReference>
<comment type="cofactor">
    <cofactor evidence="7">
        <name>Mg(2+)</name>
        <dbReference type="ChEBI" id="CHEBI:18420"/>
    </cofactor>
    <cofactor evidence="7">
        <name>Mn(2+)</name>
        <dbReference type="ChEBI" id="CHEBI:29035"/>
    </cofactor>
    <text evidence="7">Probably binds two magnesium or manganese ions per subunit.</text>
</comment>
<evidence type="ECO:0000256" key="7">
    <source>
        <dbReference type="PIRSR" id="PIRSR604808-2"/>
    </source>
</evidence>
<comment type="similarity">
    <text evidence="2">Belongs to the DNA repair enzymes AP/ExoA family.</text>
</comment>
<accession>A0A420K9C6</accession>
<dbReference type="PROSITE" id="PS51435">
    <property type="entry name" value="AP_NUCLEASE_F1_4"/>
    <property type="match status" value="1"/>
</dbReference>
<dbReference type="GO" id="GO:0003677">
    <property type="term" value="F:DNA binding"/>
    <property type="evidence" value="ECO:0007669"/>
    <property type="project" value="InterPro"/>
</dbReference>
<dbReference type="GO" id="GO:0008311">
    <property type="term" value="F:double-stranded DNA 3'-5' DNA exonuclease activity"/>
    <property type="evidence" value="ECO:0007669"/>
    <property type="project" value="UniProtKB-EC"/>
</dbReference>
<comment type="caution">
    <text evidence="11">The sequence shown here is derived from an EMBL/GenBank/DDBJ whole genome shotgun (WGS) entry which is preliminary data.</text>
</comment>
<name>A0A420K9C6_9BURK</name>
<dbReference type="PROSITE" id="PS00728">
    <property type="entry name" value="AP_NUCLEASE_F1_3"/>
    <property type="match status" value="1"/>
</dbReference>
<feature type="binding site" evidence="7">
    <location>
        <position position="34"/>
    </location>
    <ligand>
        <name>Mg(2+)</name>
        <dbReference type="ChEBI" id="CHEBI:18420"/>
        <label>1</label>
    </ligand>
</feature>
<keyword evidence="7" id="KW-0464">Manganese</keyword>
<comment type="cofactor">
    <cofactor evidence="1">
        <name>Mn(2+)</name>
        <dbReference type="ChEBI" id="CHEBI:29035"/>
    </cofactor>
</comment>
<evidence type="ECO:0000313" key="11">
    <source>
        <dbReference type="EMBL" id="RKJ95204.1"/>
    </source>
</evidence>
<reference evidence="11 12" key="1">
    <citation type="submission" date="2018-09" db="EMBL/GenBank/DDBJ databases">
        <title>Genome comparison of Alicycliphilus sp. BQ1, a polyurethanolytic bacterium, with its closest phylogenetic relatives Alicycliphilus denitrificans BC and K601, unable to attack polyurethane.</title>
        <authorList>
            <person name="Loza-Tavera H."/>
            <person name="Lozano L."/>
            <person name="Cevallos M."/>
            <person name="Maya-Lucas O."/>
            <person name="Garcia-Mena J."/>
            <person name="Hernandez J."/>
        </authorList>
    </citation>
    <scope>NUCLEOTIDE SEQUENCE [LARGE SCALE GENOMIC DNA]</scope>
    <source>
        <strain evidence="11 12">BQ1</strain>
    </source>
</reference>
<feature type="active site" description="Proton acceptor" evidence="6">
    <location>
        <position position="250"/>
    </location>
</feature>
<dbReference type="GO" id="GO:0004519">
    <property type="term" value="F:endonuclease activity"/>
    <property type="evidence" value="ECO:0007669"/>
    <property type="project" value="InterPro"/>
</dbReference>
<evidence type="ECO:0000256" key="4">
    <source>
        <dbReference type="ARBA" id="ARBA00022801"/>
    </source>
</evidence>
<feature type="site" description="Transition state stabilizer" evidence="8">
    <location>
        <position position="151"/>
    </location>
</feature>
<gene>
    <name evidence="11" type="primary">xth</name>
    <name evidence="11" type="ORF">CE154_019070</name>
</gene>
<dbReference type="CDD" id="cd09086">
    <property type="entry name" value="ExoIII-like_AP-endo"/>
    <property type="match status" value="1"/>
</dbReference>